<protein>
    <submittedName>
        <fullName evidence="1">Uncharacterized protein</fullName>
    </submittedName>
</protein>
<dbReference type="Proteomes" id="UP000199488">
    <property type="component" value="Unassembled WGS sequence"/>
</dbReference>
<accession>A0A1H2UQE8</accession>
<name>A0A1H2UQE8_9BACI</name>
<organism evidence="1 2">
    <name type="scientific">Marinococcus luteus</name>
    <dbReference type="NCBI Taxonomy" id="1122204"/>
    <lineage>
        <taxon>Bacteria</taxon>
        <taxon>Bacillati</taxon>
        <taxon>Bacillota</taxon>
        <taxon>Bacilli</taxon>
        <taxon>Bacillales</taxon>
        <taxon>Bacillaceae</taxon>
        <taxon>Marinococcus</taxon>
    </lineage>
</organism>
<sequence length="49" mass="5469">MRAEKSRDSKKRFSAAGHKEHIIVEPVGFVNGKACKFRGSGDFKVEAFD</sequence>
<evidence type="ECO:0000313" key="1">
    <source>
        <dbReference type="EMBL" id="SDW58300.1"/>
    </source>
</evidence>
<evidence type="ECO:0000313" key="2">
    <source>
        <dbReference type="Proteomes" id="UP000199488"/>
    </source>
</evidence>
<dbReference type="STRING" id="1122204.SAMN05421781_1836"/>
<proteinExistence type="predicted"/>
<gene>
    <name evidence="1" type="ORF">SAMN05421781_1836</name>
</gene>
<reference evidence="1 2" key="1">
    <citation type="submission" date="2016-10" db="EMBL/GenBank/DDBJ databases">
        <authorList>
            <person name="de Groot N.N."/>
        </authorList>
    </citation>
    <scope>NUCLEOTIDE SEQUENCE [LARGE SCALE GENOMIC DNA]</scope>
    <source>
        <strain evidence="1 2">DSM 23126</strain>
    </source>
</reference>
<dbReference type="AlphaFoldDB" id="A0A1H2UQE8"/>
<keyword evidence="2" id="KW-1185">Reference proteome</keyword>
<dbReference type="EMBL" id="FNNC01000003">
    <property type="protein sequence ID" value="SDW58300.1"/>
    <property type="molecule type" value="Genomic_DNA"/>
</dbReference>
<dbReference type="RefSeq" id="WP_176967722.1">
    <property type="nucleotide sequence ID" value="NZ_FNNC01000003.1"/>
</dbReference>